<evidence type="ECO:0000313" key="3">
    <source>
        <dbReference type="Proteomes" id="UP000622797"/>
    </source>
</evidence>
<proteinExistence type="predicted"/>
<reference evidence="2" key="2">
    <citation type="submission" date="2020-05" db="EMBL/GenBank/DDBJ databases">
        <authorList>
            <person name="Kim H.-S."/>
            <person name="Proctor R.H."/>
            <person name="Brown D.W."/>
        </authorList>
    </citation>
    <scope>NUCLEOTIDE SEQUENCE</scope>
    <source>
        <strain evidence="2">NRRL 20472</strain>
    </source>
</reference>
<feature type="region of interest" description="Disordered" evidence="1">
    <location>
        <begin position="294"/>
        <end position="314"/>
    </location>
</feature>
<feature type="region of interest" description="Disordered" evidence="1">
    <location>
        <begin position="1"/>
        <end position="61"/>
    </location>
</feature>
<gene>
    <name evidence="2" type="ORF">FSARC_742</name>
</gene>
<feature type="compositionally biased region" description="Polar residues" evidence="1">
    <location>
        <begin position="109"/>
        <end position="121"/>
    </location>
</feature>
<organism evidence="2 3">
    <name type="scientific">Fusarium sarcochroum</name>
    <dbReference type="NCBI Taxonomy" id="1208366"/>
    <lineage>
        <taxon>Eukaryota</taxon>
        <taxon>Fungi</taxon>
        <taxon>Dikarya</taxon>
        <taxon>Ascomycota</taxon>
        <taxon>Pezizomycotina</taxon>
        <taxon>Sordariomycetes</taxon>
        <taxon>Hypocreomycetidae</taxon>
        <taxon>Hypocreales</taxon>
        <taxon>Nectriaceae</taxon>
        <taxon>Fusarium</taxon>
        <taxon>Fusarium lateritium species complex</taxon>
    </lineage>
</organism>
<accession>A0A8H4UAN1</accession>
<name>A0A8H4UAN1_9HYPO</name>
<feature type="region of interest" description="Disordered" evidence="1">
    <location>
        <begin position="81"/>
        <end position="121"/>
    </location>
</feature>
<keyword evidence="3" id="KW-1185">Reference proteome</keyword>
<protein>
    <submittedName>
        <fullName evidence="2">Uncharacterized protein</fullName>
    </submittedName>
</protein>
<comment type="caution">
    <text evidence="2">The sequence shown here is derived from an EMBL/GenBank/DDBJ whole genome shotgun (WGS) entry which is preliminary data.</text>
</comment>
<dbReference type="AlphaFoldDB" id="A0A8H4UAN1"/>
<evidence type="ECO:0000313" key="2">
    <source>
        <dbReference type="EMBL" id="KAF4972734.1"/>
    </source>
</evidence>
<dbReference type="EMBL" id="JABEXW010000047">
    <property type="protein sequence ID" value="KAF4972734.1"/>
    <property type="molecule type" value="Genomic_DNA"/>
</dbReference>
<dbReference type="Proteomes" id="UP000622797">
    <property type="component" value="Unassembled WGS sequence"/>
</dbReference>
<evidence type="ECO:0000256" key="1">
    <source>
        <dbReference type="SAM" id="MobiDB-lite"/>
    </source>
</evidence>
<dbReference type="OrthoDB" id="5082440at2759"/>
<sequence length="314" mass="34917">MSNNNSITVAPHCPRAPRGRASTSRQQEDAGTVYDLTALPRTTRTPDVEQQSHKRHYNLSPDALAGYQNQIERHGRKRFECAQPKDKPSPLAPQHGSRVAKVAHLPKQVPSQSNRSRTLASSSVNNPIAIDDQRPRSTNADGTKWCYNTFKAFDPRESIPQLNEAFVKIVPPAPSPSNMHDPGACFLFQVDLARHLAHSGVNGPYELGEFLCDIHKANGGFVKIARRETANGEYFWRHIITGERLQPQDGSDVTGKAVALGNGALFGMQNDQGQVVPPEWTFTEPRIWQFKNESKKEEEVNPAGLKPDCNPMWP</sequence>
<reference evidence="2" key="1">
    <citation type="journal article" date="2020" name="BMC Genomics">
        <title>Correction to: Identification and distribution of gene clusters required for synthesis of sphingolipid metabolism inhibitors in diverse species of the filamentous fungus Fusarium.</title>
        <authorList>
            <person name="Kim H.S."/>
            <person name="Lohmar J.M."/>
            <person name="Busman M."/>
            <person name="Brown D.W."/>
            <person name="Naumann T.A."/>
            <person name="Divon H.H."/>
            <person name="Lysoe E."/>
            <person name="Uhlig S."/>
            <person name="Proctor R.H."/>
        </authorList>
    </citation>
    <scope>NUCLEOTIDE SEQUENCE</scope>
    <source>
        <strain evidence="2">NRRL 20472</strain>
    </source>
</reference>